<reference evidence="1" key="1">
    <citation type="submission" date="2021-03" db="EMBL/GenBank/DDBJ databases">
        <authorList>
            <person name="Bekaert M."/>
        </authorList>
    </citation>
    <scope>NUCLEOTIDE SEQUENCE</scope>
</reference>
<evidence type="ECO:0008006" key="3">
    <source>
        <dbReference type="Google" id="ProtNLM"/>
    </source>
</evidence>
<sequence length="211" mass="24160">MASNHLCQPCETEDTFVLAIKWCTECEENLCKECFQFHRKDVAAKHVHSSALVSDVVKDLELSVVSFCSIETAIGKALREVDDQNIASNQSITTIKTRLQNQLAKSASVLSQEIDIICTEHRLRLQEQDHSFTESKTMYTKRQQELEKVLKHGSNNQVFIMAHQMKILLRKEEAAFINNCNKLNNIKIHFPEDQHISSIPSLDDISIEKYL</sequence>
<evidence type="ECO:0000313" key="2">
    <source>
        <dbReference type="Proteomes" id="UP000683360"/>
    </source>
</evidence>
<accession>A0A8S3SI64</accession>
<protein>
    <recommendedName>
        <fullName evidence="3">B box-type domain-containing protein</fullName>
    </recommendedName>
</protein>
<proteinExistence type="predicted"/>
<keyword evidence="2" id="KW-1185">Reference proteome</keyword>
<dbReference type="CDD" id="cd19757">
    <property type="entry name" value="Bbox1"/>
    <property type="match status" value="1"/>
</dbReference>
<dbReference type="OrthoDB" id="6046700at2759"/>
<dbReference type="EMBL" id="CAJPWZ010001662">
    <property type="protein sequence ID" value="CAG2220480.1"/>
    <property type="molecule type" value="Genomic_DNA"/>
</dbReference>
<dbReference type="AlphaFoldDB" id="A0A8S3SI64"/>
<name>A0A8S3SI64_MYTED</name>
<evidence type="ECO:0000313" key="1">
    <source>
        <dbReference type="EMBL" id="CAG2220480.1"/>
    </source>
</evidence>
<comment type="caution">
    <text evidence="1">The sequence shown here is derived from an EMBL/GenBank/DDBJ whole genome shotgun (WGS) entry which is preliminary data.</text>
</comment>
<organism evidence="1 2">
    <name type="scientific">Mytilus edulis</name>
    <name type="common">Blue mussel</name>
    <dbReference type="NCBI Taxonomy" id="6550"/>
    <lineage>
        <taxon>Eukaryota</taxon>
        <taxon>Metazoa</taxon>
        <taxon>Spiralia</taxon>
        <taxon>Lophotrochozoa</taxon>
        <taxon>Mollusca</taxon>
        <taxon>Bivalvia</taxon>
        <taxon>Autobranchia</taxon>
        <taxon>Pteriomorphia</taxon>
        <taxon>Mytilida</taxon>
        <taxon>Mytiloidea</taxon>
        <taxon>Mytilidae</taxon>
        <taxon>Mytilinae</taxon>
        <taxon>Mytilus</taxon>
    </lineage>
</organism>
<gene>
    <name evidence="1" type="ORF">MEDL_33954</name>
</gene>
<dbReference type="Proteomes" id="UP000683360">
    <property type="component" value="Unassembled WGS sequence"/>
</dbReference>